<dbReference type="PANTHER" id="PTHR18860">
    <property type="entry name" value="14-3-3 PROTEIN"/>
    <property type="match status" value="1"/>
</dbReference>
<dbReference type="InterPro" id="IPR036815">
    <property type="entry name" value="14-3-3_dom_sf"/>
</dbReference>
<dbReference type="PRINTS" id="PR00305">
    <property type="entry name" value="1433ZETA"/>
</dbReference>
<dbReference type="Gene3D" id="1.20.190.20">
    <property type="entry name" value="14-3-3 domain"/>
    <property type="match status" value="1"/>
</dbReference>
<dbReference type="Proteomes" id="UP000030753">
    <property type="component" value="Unassembled WGS sequence"/>
</dbReference>
<dbReference type="InterPro" id="IPR000308">
    <property type="entry name" value="14-3-3"/>
</dbReference>
<keyword evidence="3" id="KW-0560">Oxidoreductase</keyword>
<comment type="similarity">
    <text evidence="1">Belongs to the 14-3-3 family.</text>
</comment>
<dbReference type="GO" id="GO:0004497">
    <property type="term" value="F:monooxygenase activity"/>
    <property type="evidence" value="ECO:0007669"/>
    <property type="project" value="UniProtKB-KW"/>
</dbReference>
<protein>
    <submittedName>
        <fullName evidence="3">Tyrosine 3-monooxygenase/tryptophan 5-monooxygenase activation protein</fullName>
    </submittedName>
</protein>
<accession>W9HIR9</accession>
<keyword evidence="3" id="KW-0503">Monooxygenase</keyword>
<evidence type="ECO:0000256" key="1">
    <source>
        <dbReference type="ARBA" id="ARBA00006141"/>
    </source>
</evidence>
<sequence length="128" mass="14529">MNELEKLYEDLLDILEERLIPITITGTSIVFYYKMKGDIGRYLVEFGSSENNSAINLAQDAYKTATDVAQVELDATHPLRLGADLNFFVFYYEIWIRPSVLAILSRKLSMMLLPKSSPCPKNACTTLQ</sequence>
<reference evidence="3 4" key="1">
    <citation type="submission" date="2011-06" db="EMBL/GenBank/DDBJ databases">
        <title>The Genome Sequence of Fusarium oxysporum FOSC 3-a.</title>
        <authorList>
            <consortium name="The Broad Institute Genome Sequencing Platform"/>
            <person name="Ma L.-J."/>
            <person name="Gale L.R."/>
            <person name="Schwartz D.C."/>
            <person name="Zhou S."/>
            <person name="Corby-Kistler H."/>
            <person name="Young S.K."/>
            <person name="Zeng Q."/>
            <person name="Gargeya S."/>
            <person name="Fitzgerald M."/>
            <person name="Haas B."/>
            <person name="Abouelleil A."/>
            <person name="Alvarado L."/>
            <person name="Arachchi H.M."/>
            <person name="Berlin A."/>
            <person name="Brown A."/>
            <person name="Chapman S.B."/>
            <person name="Chen Z."/>
            <person name="Dunbar C."/>
            <person name="Freedman E."/>
            <person name="Gearin G."/>
            <person name="Gellesch M."/>
            <person name="Goldberg J."/>
            <person name="Griggs A."/>
            <person name="Gujja S."/>
            <person name="Heiman D."/>
            <person name="Howarth C."/>
            <person name="Larson L."/>
            <person name="Lui A."/>
            <person name="MacDonald P.J.P."/>
            <person name="Mehta T."/>
            <person name="Montmayeur A."/>
            <person name="Murphy C."/>
            <person name="Neiman D."/>
            <person name="Pearson M."/>
            <person name="Priest M."/>
            <person name="Roberts A."/>
            <person name="Saif S."/>
            <person name="Shea T."/>
            <person name="Shenoy N."/>
            <person name="Sisk P."/>
            <person name="Stolte C."/>
            <person name="Sykes S."/>
            <person name="Wortman J."/>
            <person name="Nusbaum C."/>
            <person name="Birren B."/>
        </authorList>
    </citation>
    <scope>NUCLEOTIDE SEQUENCE [LARGE SCALE GENOMIC DNA]</scope>
    <source>
        <strain evidence="4">FOSC 3-a</strain>
    </source>
</reference>
<dbReference type="Pfam" id="PF00244">
    <property type="entry name" value="14-3-3"/>
    <property type="match status" value="1"/>
</dbReference>
<dbReference type="SUPFAM" id="SSF48445">
    <property type="entry name" value="14-3-3 protein"/>
    <property type="match status" value="1"/>
</dbReference>
<dbReference type="InterPro" id="IPR023410">
    <property type="entry name" value="14-3-3_domain"/>
</dbReference>
<dbReference type="EMBL" id="JH717850">
    <property type="protein sequence ID" value="EWY80859.1"/>
    <property type="molecule type" value="Genomic_DNA"/>
</dbReference>
<name>W9HIR9_FUSOX</name>
<feature type="domain" description="14-3-3" evidence="2">
    <location>
        <begin position="1"/>
        <end position="128"/>
    </location>
</feature>
<dbReference type="HOGENOM" id="CLU_1959655_0_0_1"/>
<dbReference type="AlphaFoldDB" id="W9HIR9"/>
<evidence type="ECO:0000313" key="3">
    <source>
        <dbReference type="EMBL" id="EWY80859.1"/>
    </source>
</evidence>
<organism evidence="3 4">
    <name type="scientific">Fusarium oxysporum NRRL 32931</name>
    <dbReference type="NCBI Taxonomy" id="660029"/>
    <lineage>
        <taxon>Eukaryota</taxon>
        <taxon>Fungi</taxon>
        <taxon>Dikarya</taxon>
        <taxon>Ascomycota</taxon>
        <taxon>Pezizomycotina</taxon>
        <taxon>Sordariomycetes</taxon>
        <taxon>Hypocreomycetidae</taxon>
        <taxon>Hypocreales</taxon>
        <taxon>Nectriaceae</taxon>
        <taxon>Fusarium</taxon>
        <taxon>Fusarium oxysporum species complex</taxon>
    </lineage>
</organism>
<gene>
    <name evidence="3" type="ORF">FOYG_16776</name>
</gene>
<evidence type="ECO:0000259" key="2">
    <source>
        <dbReference type="SMART" id="SM00101"/>
    </source>
</evidence>
<proteinExistence type="inferred from homology"/>
<dbReference type="SMART" id="SM00101">
    <property type="entry name" value="14_3_3"/>
    <property type="match status" value="1"/>
</dbReference>
<evidence type="ECO:0000313" key="4">
    <source>
        <dbReference type="Proteomes" id="UP000030753"/>
    </source>
</evidence>